<sequence>MEYYILALFYSLSGFLMKFSDDAFDERLDKKLAIITGILCGVLIGILAVSNLDAAYIFFAILIGTLLSKKIDGVHHILTLLAFVSITLIFGLPFLSIPTLLICSLGAYLDEIGNDNPDLEKYRFWNFFFKYRFTLKVVIVLLGLGGYIQSLTGLSLPYIDFLSISTIFYFILFEVSYELSGYSFSRIYQGIYNLKPN</sequence>
<evidence type="ECO:0000313" key="2">
    <source>
        <dbReference type="EMBL" id="QUH24144.1"/>
    </source>
</evidence>
<reference evidence="2" key="1">
    <citation type="submission" date="2020-07" db="EMBL/GenBank/DDBJ databases">
        <title>Methanobacterium. sp. MethCan genome.</title>
        <authorList>
            <person name="Postec A."/>
            <person name="Quemeneur M."/>
        </authorList>
    </citation>
    <scope>NUCLEOTIDE SEQUENCE</scope>
    <source>
        <strain evidence="2">MethCAN</strain>
    </source>
</reference>
<feature type="transmembrane region" description="Helical" evidence="1">
    <location>
        <begin position="129"/>
        <end position="148"/>
    </location>
</feature>
<dbReference type="GeneID" id="64821187"/>
<keyword evidence="3" id="KW-1185">Reference proteome</keyword>
<dbReference type="RefSeq" id="WP_211533101.1">
    <property type="nucleotide sequence ID" value="NZ_CP058560.1"/>
</dbReference>
<protein>
    <submittedName>
        <fullName evidence="2">Uncharacterized protein</fullName>
    </submittedName>
</protein>
<organism evidence="2 3">
    <name type="scientific">Methanobacterium alkalithermotolerans</name>
    <dbReference type="NCBI Taxonomy" id="2731220"/>
    <lineage>
        <taxon>Archaea</taxon>
        <taxon>Methanobacteriati</taxon>
        <taxon>Methanobacteriota</taxon>
        <taxon>Methanomada group</taxon>
        <taxon>Methanobacteria</taxon>
        <taxon>Methanobacteriales</taxon>
        <taxon>Methanobacteriaceae</taxon>
        <taxon>Methanobacterium</taxon>
    </lineage>
</organism>
<dbReference type="EMBL" id="CP058560">
    <property type="protein sequence ID" value="QUH24144.1"/>
    <property type="molecule type" value="Genomic_DNA"/>
</dbReference>
<name>A0A8T8K6D9_9EURY</name>
<feature type="transmembrane region" description="Helical" evidence="1">
    <location>
        <begin position="33"/>
        <end position="66"/>
    </location>
</feature>
<dbReference type="KEGG" id="meme:HYG87_10440"/>
<feature type="transmembrane region" description="Helical" evidence="1">
    <location>
        <begin position="155"/>
        <end position="173"/>
    </location>
</feature>
<keyword evidence="1" id="KW-1133">Transmembrane helix</keyword>
<keyword evidence="1" id="KW-0472">Membrane</keyword>
<dbReference type="OrthoDB" id="82045at2157"/>
<keyword evidence="1" id="KW-0812">Transmembrane</keyword>
<gene>
    <name evidence="2" type="ORF">HYG87_10440</name>
</gene>
<proteinExistence type="predicted"/>
<dbReference type="AlphaFoldDB" id="A0A8T8K6D9"/>
<accession>A0A8T8K6D9</accession>
<evidence type="ECO:0000256" key="1">
    <source>
        <dbReference type="SAM" id="Phobius"/>
    </source>
</evidence>
<evidence type="ECO:0000313" key="3">
    <source>
        <dbReference type="Proteomes" id="UP000681041"/>
    </source>
</evidence>
<feature type="transmembrane region" description="Helical" evidence="1">
    <location>
        <begin position="78"/>
        <end position="109"/>
    </location>
</feature>
<dbReference type="Proteomes" id="UP000681041">
    <property type="component" value="Chromosome"/>
</dbReference>